<feature type="region of interest" description="Disordered" evidence="1">
    <location>
        <begin position="67"/>
        <end position="97"/>
    </location>
</feature>
<comment type="caution">
    <text evidence="4">The sequence shown here is derived from an EMBL/GenBank/DDBJ whole genome shotgun (WGS) entry which is preliminary data.</text>
</comment>
<feature type="compositionally biased region" description="Basic and acidic residues" evidence="1">
    <location>
        <begin position="322"/>
        <end position="334"/>
    </location>
</feature>
<feature type="region of interest" description="Disordered" evidence="1">
    <location>
        <begin position="217"/>
        <end position="245"/>
    </location>
</feature>
<organism evidence="4 5">
    <name type="scientific">Lupinus luteus</name>
    <name type="common">European yellow lupine</name>
    <dbReference type="NCBI Taxonomy" id="3873"/>
    <lineage>
        <taxon>Eukaryota</taxon>
        <taxon>Viridiplantae</taxon>
        <taxon>Streptophyta</taxon>
        <taxon>Embryophyta</taxon>
        <taxon>Tracheophyta</taxon>
        <taxon>Spermatophyta</taxon>
        <taxon>Magnoliopsida</taxon>
        <taxon>eudicotyledons</taxon>
        <taxon>Gunneridae</taxon>
        <taxon>Pentapetalae</taxon>
        <taxon>rosids</taxon>
        <taxon>fabids</taxon>
        <taxon>Fabales</taxon>
        <taxon>Fabaceae</taxon>
        <taxon>Papilionoideae</taxon>
        <taxon>50 kb inversion clade</taxon>
        <taxon>genistoids sensu lato</taxon>
        <taxon>core genistoids</taxon>
        <taxon>Genisteae</taxon>
        <taxon>Lupinus</taxon>
    </lineage>
</organism>
<feature type="compositionally biased region" description="Polar residues" evidence="1">
    <location>
        <begin position="813"/>
        <end position="822"/>
    </location>
</feature>
<proteinExistence type="predicted"/>
<feature type="domain" description="DUF630" evidence="3">
    <location>
        <begin position="1"/>
        <end position="58"/>
    </location>
</feature>
<feature type="region of interest" description="Disordered" evidence="1">
    <location>
        <begin position="798"/>
        <end position="829"/>
    </location>
</feature>
<evidence type="ECO:0000313" key="5">
    <source>
        <dbReference type="Proteomes" id="UP001497480"/>
    </source>
</evidence>
<feature type="compositionally biased region" description="Pro residues" evidence="1">
    <location>
        <begin position="234"/>
        <end position="244"/>
    </location>
</feature>
<accession>A0AAV1W8P4</accession>
<dbReference type="PANTHER" id="PTHR21450">
    <property type="entry name" value="PROTEIN ALTERED PHOSPHATE STARVATION RESPONSE 1"/>
    <property type="match status" value="1"/>
</dbReference>
<dbReference type="EMBL" id="CAXHTB010000004">
    <property type="protein sequence ID" value="CAL0305506.1"/>
    <property type="molecule type" value="Genomic_DNA"/>
</dbReference>
<feature type="compositionally biased region" description="Acidic residues" evidence="1">
    <location>
        <begin position="367"/>
        <end position="377"/>
    </location>
</feature>
<dbReference type="AlphaFoldDB" id="A0AAV1W8P4"/>
<evidence type="ECO:0000313" key="4">
    <source>
        <dbReference type="EMBL" id="CAL0305506.1"/>
    </source>
</evidence>
<feature type="compositionally biased region" description="Basic and acidic residues" evidence="1">
    <location>
        <begin position="278"/>
        <end position="288"/>
    </location>
</feature>
<reference evidence="4 5" key="1">
    <citation type="submission" date="2024-03" db="EMBL/GenBank/DDBJ databases">
        <authorList>
            <person name="Martinez-Hernandez J."/>
        </authorList>
    </citation>
    <scope>NUCLEOTIDE SEQUENCE [LARGE SCALE GENOMIC DNA]</scope>
</reference>
<dbReference type="Pfam" id="PF04782">
    <property type="entry name" value="DUF632"/>
    <property type="match status" value="1"/>
</dbReference>
<evidence type="ECO:0000256" key="1">
    <source>
        <dbReference type="SAM" id="MobiDB-lite"/>
    </source>
</evidence>
<protein>
    <recommendedName>
        <fullName evidence="6">Nitrate regulatory gene2 protein-like</fullName>
    </recommendedName>
</protein>
<dbReference type="Proteomes" id="UP001497480">
    <property type="component" value="Unassembled WGS sequence"/>
</dbReference>
<dbReference type="InterPro" id="IPR006867">
    <property type="entry name" value="DUF632"/>
</dbReference>
<feature type="compositionally biased region" description="Low complexity" evidence="1">
    <location>
        <begin position="67"/>
        <end position="78"/>
    </location>
</feature>
<feature type="region of interest" description="Disordered" evidence="1">
    <location>
        <begin position="120"/>
        <end position="145"/>
    </location>
</feature>
<evidence type="ECO:0000259" key="3">
    <source>
        <dbReference type="Pfam" id="PF04783"/>
    </source>
</evidence>
<keyword evidence="5" id="KW-1185">Reference proteome</keyword>
<feature type="compositionally biased region" description="Basic and acidic residues" evidence="1">
    <location>
        <begin position="798"/>
        <end position="812"/>
    </location>
</feature>
<feature type="region of interest" description="Disordered" evidence="1">
    <location>
        <begin position="269"/>
        <end position="410"/>
    </location>
</feature>
<evidence type="ECO:0008006" key="6">
    <source>
        <dbReference type="Google" id="ProtNLM"/>
    </source>
</evidence>
<feature type="compositionally biased region" description="Basic and acidic residues" evidence="1">
    <location>
        <begin position="120"/>
        <end position="129"/>
    </location>
</feature>
<feature type="compositionally biased region" description="Low complexity" evidence="1">
    <location>
        <begin position="133"/>
        <end position="144"/>
    </location>
</feature>
<dbReference type="Pfam" id="PF04783">
    <property type="entry name" value="DUF630"/>
    <property type="match status" value="1"/>
</dbReference>
<dbReference type="PANTHER" id="PTHR21450:SF2">
    <property type="entry name" value="FAMILY PROTEIN, PUTATIVE (DUF630 AND DUF632)-RELATED"/>
    <property type="match status" value="1"/>
</dbReference>
<dbReference type="InterPro" id="IPR006868">
    <property type="entry name" value="DUF630"/>
</dbReference>
<feature type="compositionally biased region" description="Low complexity" evidence="1">
    <location>
        <begin position="346"/>
        <end position="359"/>
    </location>
</feature>
<gene>
    <name evidence="4" type="ORF">LLUT_LOCUS6566</name>
</gene>
<feature type="domain" description="DUF632" evidence="2">
    <location>
        <begin position="447"/>
        <end position="766"/>
    </location>
</feature>
<name>A0AAV1W8P4_LUPLU</name>
<evidence type="ECO:0000259" key="2">
    <source>
        <dbReference type="Pfam" id="PF04782"/>
    </source>
</evidence>
<sequence>MGCGGSKAEESPLVTLCRERRDFLKAASEQRYALAAAHVSYFHSLRDIGDALRKFVDNDLIIATASSSTSSPRLTLPSDEGKPHKKKNLSSSSTSISHVVEEEIEGSHLNLSSGSDFSDSGHIHVKDSTGHVASAPSSSSSPSPFGYDHRDFEDWNQTQTFAYYMKRSAPHGKSMVYQEPENHVASSSPYGYQNGDGYAYQNGGFFGFQIGSSPAPPVRDYGFYSQPGPSNTTPSPPPAPPSPPRASAWDFFNFFDSYENGYRPGYVNGCGSNASSPDSKEVREREGIPELEDETENEVVKVKQQVGSINNNEKNEKNKKKVYMEKHSRERDFGEGSSNSKAVPLSQEQKQSSSEGSSKTVRFHGSDDDDDVDDDDSSLSVSGHEEIKIKSSPDSVISKSSLKEERGRKKGVSFEVDEVPVVTMVDVESSKSSSITTLSAHGTRDIHEVVQQIRDEFETASNFGREVAVLLEVYKPPYHSRLAALKVIFSRILQMVAPSSLPSHPPSRPPTQMSSKAMRLAKAYCGEPGKDFKTNPENISSTLEKLYAWEKKLYKEVKDEEKLRAIYEKQCKRLKTLDDRGAEASKIDATEASIRKLLTKINICIRTVESISGRIHKLRDDELQPQLAELINGLIRMWKFMLKCHQKQFQAIMESKTHSLRINTGLQRDEGLTAILELEKELLNWSSQFNNWVKTQKSYVENLNQWLMRCLLEEPEETADGIAPFSPSRVGAPPIFVICNDWHQAMTRISERRVADAMHEFAQKLHELWERQDEEQRQRVKAEFLTKDFEKQLRTLRTEIGSSEHEHDKDSNKTALSNSPSDGVSPLDDLKVDLDSMKKKLQEERARHKEAIKLVRDAASNSLQAGLVPIFKTLESFTSEVVKAHEHVRLQNNQDAGDS</sequence>